<organism evidence="2 3">
    <name type="scientific">Paractinoplanes durhamensis</name>
    <dbReference type="NCBI Taxonomy" id="113563"/>
    <lineage>
        <taxon>Bacteria</taxon>
        <taxon>Bacillati</taxon>
        <taxon>Actinomycetota</taxon>
        <taxon>Actinomycetes</taxon>
        <taxon>Micromonosporales</taxon>
        <taxon>Micromonosporaceae</taxon>
        <taxon>Paractinoplanes</taxon>
    </lineage>
</organism>
<evidence type="ECO:0000256" key="1">
    <source>
        <dbReference type="SAM" id="MobiDB-lite"/>
    </source>
</evidence>
<comment type="caution">
    <text evidence="2">The sequence shown here is derived from an EMBL/GenBank/DDBJ whole genome shotgun (WGS) entry which is preliminary data.</text>
</comment>
<protein>
    <submittedName>
        <fullName evidence="2">Uncharacterized protein</fullName>
    </submittedName>
</protein>
<gene>
    <name evidence="2" type="ORF">Adu01nite_87810</name>
</gene>
<evidence type="ECO:0000313" key="3">
    <source>
        <dbReference type="Proteomes" id="UP000637628"/>
    </source>
</evidence>
<accession>A0ABQ3ZCC0</accession>
<sequence length="170" mass="17904">MTEQQSSRRPIWVITLVVLALLTVGTAAMATVHSLSGLNKTAAKPAAASGDVQPSTSPPTIIESLPSPIPTTTPAPTRTGVPTGRKTTTTRSQAEIDQVYTDMPRKPVGASSKTPDLRPSYQEGVEAEDRCAPKGALGHTEDGTLMTCGPAPKDNTDRWRVVIPPPTLPN</sequence>
<feature type="region of interest" description="Disordered" evidence="1">
    <location>
        <begin position="46"/>
        <end position="170"/>
    </location>
</feature>
<dbReference type="Proteomes" id="UP000637628">
    <property type="component" value="Unassembled WGS sequence"/>
</dbReference>
<dbReference type="RefSeq" id="WP_203735274.1">
    <property type="nucleotide sequence ID" value="NZ_BAAATX010000040.1"/>
</dbReference>
<evidence type="ECO:0000313" key="2">
    <source>
        <dbReference type="EMBL" id="GIE07431.1"/>
    </source>
</evidence>
<feature type="compositionally biased region" description="Low complexity" evidence="1">
    <location>
        <begin position="74"/>
        <end position="91"/>
    </location>
</feature>
<feature type="compositionally biased region" description="Low complexity" evidence="1">
    <location>
        <begin position="54"/>
        <end position="66"/>
    </location>
</feature>
<proteinExistence type="predicted"/>
<keyword evidence="3" id="KW-1185">Reference proteome</keyword>
<name>A0ABQ3ZCC0_9ACTN</name>
<dbReference type="EMBL" id="BOML01000081">
    <property type="protein sequence ID" value="GIE07431.1"/>
    <property type="molecule type" value="Genomic_DNA"/>
</dbReference>
<reference evidence="2 3" key="1">
    <citation type="submission" date="2021-01" db="EMBL/GenBank/DDBJ databases">
        <title>Whole genome shotgun sequence of Actinoplanes durhamensis NBRC 14914.</title>
        <authorList>
            <person name="Komaki H."/>
            <person name="Tamura T."/>
        </authorList>
    </citation>
    <scope>NUCLEOTIDE SEQUENCE [LARGE SCALE GENOMIC DNA]</scope>
    <source>
        <strain evidence="2 3">NBRC 14914</strain>
    </source>
</reference>